<proteinExistence type="predicted"/>
<dbReference type="Proteomes" id="UP001595530">
    <property type="component" value="Unassembled WGS sequence"/>
</dbReference>
<evidence type="ECO:0008006" key="3">
    <source>
        <dbReference type="Google" id="ProtNLM"/>
    </source>
</evidence>
<evidence type="ECO:0000313" key="1">
    <source>
        <dbReference type="EMBL" id="MFC3110922.1"/>
    </source>
</evidence>
<protein>
    <recommendedName>
        <fullName evidence="3">CopG-like ribbon-helix-helix domain-containing protein</fullName>
    </recommendedName>
</protein>
<dbReference type="RefSeq" id="WP_390329680.1">
    <property type="nucleotide sequence ID" value="NZ_JBHRTP010000091.1"/>
</dbReference>
<keyword evidence="2" id="KW-1185">Reference proteome</keyword>
<evidence type="ECO:0000313" key="2">
    <source>
        <dbReference type="Proteomes" id="UP001595530"/>
    </source>
</evidence>
<comment type="caution">
    <text evidence="1">The sequence shown here is derived from an EMBL/GenBank/DDBJ whole genome shotgun (WGS) entry which is preliminary data.</text>
</comment>
<name>A0ABV7FB05_9BURK</name>
<reference evidence="2" key="1">
    <citation type="journal article" date="2019" name="Int. J. Syst. Evol. Microbiol.">
        <title>The Global Catalogue of Microorganisms (GCM) 10K type strain sequencing project: providing services to taxonomists for standard genome sequencing and annotation.</title>
        <authorList>
            <consortium name="The Broad Institute Genomics Platform"/>
            <consortium name="The Broad Institute Genome Sequencing Center for Infectious Disease"/>
            <person name="Wu L."/>
            <person name="Ma J."/>
        </authorList>
    </citation>
    <scope>NUCLEOTIDE SEQUENCE [LARGE SCALE GENOMIC DNA]</scope>
    <source>
        <strain evidence="2">KCTC 42986</strain>
    </source>
</reference>
<dbReference type="EMBL" id="JBHRTP010000091">
    <property type="protein sequence ID" value="MFC3110922.1"/>
    <property type="molecule type" value="Genomic_DNA"/>
</dbReference>
<gene>
    <name evidence="1" type="ORF">ACFOFO_23705</name>
</gene>
<organism evidence="1 2">
    <name type="scientific">Undibacterium arcticum</name>
    <dbReference type="NCBI Taxonomy" id="1762892"/>
    <lineage>
        <taxon>Bacteria</taxon>
        <taxon>Pseudomonadati</taxon>
        <taxon>Pseudomonadota</taxon>
        <taxon>Betaproteobacteria</taxon>
        <taxon>Burkholderiales</taxon>
        <taxon>Oxalobacteraceae</taxon>
        <taxon>Undibacterium</taxon>
    </lineage>
</organism>
<accession>A0ABV7FB05</accession>
<sequence>MPKVTEAKKQVLLRVPERLYEILLQKSTEKTLQRGAPVTVQTLITEQLECWLENEGEDNG</sequence>